<accession>A0A844GSQ3</accession>
<protein>
    <submittedName>
        <fullName evidence="2">Serine/threonine protein phosphatase</fullName>
    </submittedName>
</protein>
<name>A0A844GSQ3_9CHRO</name>
<dbReference type="EMBL" id="WMIA01000009">
    <property type="protein sequence ID" value="MTF39020.1"/>
    <property type="molecule type" value="Genomic_DNA"/>
</dbReference>
<reference evidence="2 3" key="1">
    <citation type="submission" date="2019-11" db="EMBL/GenBank/DDBJ databases">
        <title>Isolation of a new High Light Tolerant Cyanobacteria.</title>
        <authorList>
            <person name="Dobson Z."/>
            <person name="Vaughn N."/>
            <person name="Vaughn M."/>
            <person name="Fromme P."/>
            <person name="Mazor Y."/>
        </authorList>
    </citation>
    <scope>NUCLEOTIDE SEQUENCE [LARGE SCALE GENOMIC DNA]</scope>
    <source>
        <strain evidence="2 3">0216</strain>
    </source>
</reference>
<dbReference type="InterPro" id="IPR050126">
    <property type="entry name" value="Ap4A_hydrolase"/>
</dbReference>
<dbReference type="InterPro" id="IPR004843">
    <property type="entry name" value="Calcineurin-like_PHP"/>
</dbReference>
<sequence length="249" mass="28387">MSNKRLVIGDVHGHYEALCSLFNHIAPTSEDQVYFLGDLIDRGPESSQVVEFVMKNDYHCILGNHEIMLLDALGNGKLNHQAFQSWLQNGGNATVMSYGHKMPSAEHIDWMKSLPFFFDLGDYWLVHAGVDPRLNITQQSPDQFCWIRSEFHSSEKPYFQDKTIIIGHTITFTFNGLKPGQIAKGEGWLGIDTGVYHHEQGWLSALDLNTNTVYQVDSFGKNFRSLPLSEVTHNVNTRKLFARRQKVLF</sequence>
<evidence type="ECO:0000313" key="3">
    <source>
        <dbReference type="Proteomes" id="UP000437131"/>
    </source>
</evidence>
<dbReference type="AlphaFoldDB" id="A0A844GSQ3"/>
<dbReference type="GO" id="GO:0110154">
    <property type="term" value="P:RNA decapping"/>
    <property type="evidence" value="ECO:0007669"/>
    <property type="project" value="TreeGrafter"/>
</dbReference>
<proteinExistence type="predicted"/>
<comment type="caution">
    <text evidence="2">The sequence shown here is derived from an EMBL/GenBank/DDBJ whole genome shotgun (WGS) entry which is preliminary data.</text>
</comment>
<dbReference type="GO" id="GO:0005737">
    <property type="term" value="C:cytoplasm"/>
    <property type="evidence" value="ECO:0007669"/>
    <property type="project" value="TreeGrafter"/>
</dbReference>
<dbReference type="CDD" id="cd00144">
    <property type="entry name" value="MPP_PPP_family"/>
    <property type="match status" value="1"/>
</dbReference>
<dbReference type="PANTHER" id="PTHR42850:SF4">
    <property type="entry name" value="ZINC-DEPENDENT ENDOPOLYPHOSPHATASE"/>
    <property type="match status" value="1"/>
</dbReference>
<dbReference type="PANTHER" id="PTHR42850">
    <property type="entry name" value="METALLOPHOSPHOESTERASE"/>
    <property type="match status" value="1"/>
</dbReference>
<dbReference type="RefSeq" id="WP_099435936.1">
    <property type="nucleotide sequence ID" value="NZ_WMIA01000009.1"/>
</dbReference>
<gene>
    <name evidence="2" type="ORF">GGC33_08770</name>
</gene>
<dbReference type="Gene3D" id="3.60.21.10">
    <property type="match status" value="1"/>
</dbReference>
<dbReference type="Proteomes" id="UP000437131">
    <property type="component" value="Unassembled WGS sequence"/>
</dbReference>
<dbReference type="InterPro" id="IPR029052">
    <property type="entry name" value="Metallo-depent_PP-like"/>
</dbReference>
<dbReference type="Pfam" id="PF00149">
    <property type="entry name" value="Metallophos"/>
    <property type="match status" value="1"/>
</dbReference>
<dbReference type="GO" id="GO:0016791">
    <property type="term" value="F:phosphatase activity"/>
    <property type="evidence" value="ECO:0007669"/>
    <property type="project" value="TreeGrafter"/>
</dbReference>
<evidence type="ECO:0000313" key="2">
    <source>
        <dbReference type="EMBL" id="MTF39020.1"/>
    </source>
</evidence>
<dbReference type="SUPFAM" id="SSF56300">
    <property type="entry name" value="Metallo-dependent phosphatases"/>
    <property type="match status" value="1"/>
</dbReference>
<feature type="domain" description="Calcineurin-like phosphoesterase" evidence="1">
    <location>
        <begin position="6"/>
        <end position="169"/>
    </location>
</feature>
<organism evidence="2 3">
    <name type="scientific">Cyanobacterium aponinum 0216</name>
    <dbReference type="NCBI Taxonomy" id="2676140"/>
    <lineage>
        <taxon>Bacteria</taxon>
        <taxon>Bacillati</taxon>
        <taxon>Cyanobacteriota</taxon>
        <taxon>Cyanophyceae</taxon>
        <taxon>Oscillatoriophycideae</taxon>
        <taxon>Chroococcales</taxon>
        <taxon>Geminocystaceae</taxon>
        <taxon>Cyanobacterium</taxon>
    </lineage>
</organism>
<dbReference type="GO" id="GO:0008803">
    <property type="term" value="F:bis(5'-nucleosyl)-tetraphosphatase (symmetrical) activity"/>
    <property type="evidence" value="ECO:0007669"/>
    <property type="project" value="TreeGrafter"/>
</dbReference>
<evidence type="ECO:0000259" key="1">
    <source>
        <dbReference type="Pfam" id="PF00149"/>
    </source>
</evidence>